<keyword evidence="1" id="KW-0175">Coiled coil</keyword>
<feature type="compositionally biased region" description="Basic residues" evidence="2">
    <location>
        <begin position="18"/>
        <end position="30"/>
    </location>
</feature>
<feature type="compositionally biased region" description="Basic and acidic residues" evidence="2">
    <location>
        <begin position="382"/>
        <end position="394"/>
    </location>
</feature>
<proteinExistence type="predicted"/>
<evidence type="ECO:0000313" key="5">
    <source>
        <dbReference type="Proteomes" id="UP000736164"/>
    </source>
</evidence>
<name>A0A8J7NS01_ATRSP</name>
<dbReference type="PANTHER" id="PTHR15717:SF2">
    <property type="entry name" value="EF-HAND CALCIUM-BINDING DOMAIN-CONTAINING PROTEIN 14"/>
    <property type="match status" value="1"/>
</dbReference>
<dbReference type="Proteomes" id="UP000736164">
    <property type="component" value="Unassembled WGS sequence"/>
</dbReference>
<evidence type="ECO:0000313" key="4">
    <source>
        <dbReference type="EMBL" id="MBN3316411.1"/>
    </source>
</evidence>
<accession>A0A8J7NS01</accession>
<dbReference type="InterPro" id="IPR042352">
    <property type="entry name" value="EFCAB14"/>
</dbReference>
<feature type="region of interest" description="Disordered" evidence="2">
    <location>
        <begin position="340"/>
        <end position="423"/>
    </location>
</feature>
<feature type="non-terminal residue" evidence="4">
    <location>
        <position position="1"/>
    </location>
</feature>
<evidence type="ECO:0000256" key="3">
    <source>
        <dbReference type="SAM" id="Phobius"/>
    </source>
</evidence>
<evidence type="ECO:0000256" key="1">
    <source>
        <dbReference type="SAM" id="Coils"/>
    </source>
</evidence>
<keyword evidence="3" id="KW-0472">Membrane</keyword>
<dbReference type="PANTHER" id="PTHR15717">
    <property type="entry name" value="PROTEIN KIAA0494"/>
    <property type="match status" value="1"/>
</dbReference>
<dbReference type="EMBL" id="JAAWVO010029279">
    <property type="protein sequence ID" value="MBN3316411.1"/>
    <property type="molecule type" value="Genomic_DNA"/>
</dbReference>
<feature type="compositionally biased region" description="Basic and acidic residues" evidence="2">
    <location>
        <begin position="403"/>
        <end position="412"/>
    </location>
</feature>
<keyword evidence="5" id="KW-1185">Reference proteome</keyword>
<sequence>MKKRKELNALIGLGGDNKRKKTKKGSGHRLLRTEPPDSDSESSSDDEEFSNSSSSSAFAKRSYAQCCNICYPLCAFIILAACVVACAGLIWMQIALKEDLDLLKEKLHAMESSQKASSQEIPKLNEDLLEKQKRLEDVENGEKGINKIWSNITEINKKIHLLDSAVTHLKGNIKSASDLINLPTTVEELQKSVATIGSTLTSVQHDVETMQTTLEEQKKTVDVLQKNMVERENKQNKESSRTSSAAEQGSSNYTSCLILKQEVLYLHDAISEVNASQVFYHLQSDEQMHSVNSTISNLTQRMFSLENDFLLSNITRPSQHNLSLMDTRNKKLREKLQLIDAMKSKPDSEVPPDRKGENKESKQLYDDSGKMTSTEVPSDDSDTGKALDKEHPSDTTKIANSTHPKDSKEPDNQHLLNGNATKQKSEYITEDIGIISDKQSHVKGSPVEAAETMEMGKSAVDSTKGNSSNVSASNTTRLPRFLSRAVSRKETRSVTRRLLALPGIHSLKDLDNVFLTLGKISDEGLSYDDLKAYFGASTPEIHKLETFDFDNNQMYSQAELMAAVGL</sequence>
<protein>
    <submittedName>
        <fullName evidence="4">EFC14 protein</fullName>
    </submittedName>
</protein>
<feature type="transmembrane region" description="Helical" evidence="3">
    <location>
        <begin position="69"/>
        <end position="92"/>
    </location>
</feature>
<evidence type="ECO:0000256" key="2">
    <source>
        <dbReference type="SAM" id="MobiDB-lite"/>
    </source>
</evidence>
<reference evidence="4" key="1">
    <citation type="journal article" date="2021" name="Cell">
        <title>Tracing the genetic footprints of vertebrate landing in non-teleost ray-finned fishes.</title>
        <authorList>
            <person name="Bi X."/>
            <person name="Wang K."/>
            <person name="Yang L."/>
            <person name="Pan H."/>
            <person name="Jiang H."/>
            <person name="Wei Q."/>
            <person name="Fang M."/>
            <person name="Yu H."/>
            <person name="Zhu C."/>
            <person name="Cai Y."/>
            <person name="He Y."/>
            <person name="Gan X."/>
            <person name="Zeng H."/>
            <person name="Yu D."/>
            <person name="Zhu Y."/>
            <person name="Jiang H."/>
            <person name="Qiu Q."/>
            <person name="Yang H."/>
            <person name="Zhang Y.E."/>
            <person name="Wang W."/>
            <person name="Zhu M."/>
            <person name="He S."/>
            <person name="Zhang G."/>
        </authorList>
    </citation>
    <scope>NUCLEOTIDE SEQUENCE</scope>
    <source>
        <strain evidence="4">Allg_001</strain>
    </source>
</reference>
<feature type="non-terminal residue" evidence="4">
    <location>
        <position position="566"/>
    </location>
</feature>
<keyword evidence="3" id="KW-1133">Transmembrane helix</keyword>
<feature type="compositionally biased region" description="Acidic residues" evidence="2">
    <location>
        <begin position="36"/>
        <end position="49"/>
    </location>
</feature>
<dbReference type="Gene3D" id="1.10.287.1490">
    <property type="match status" value="1"/>
</dbReference>
<feature type="compositionally biased region" description="Basic and acidic residues" evidence="2">
    <location>
        <begin position="340"/>
        <end position="369"/>
    </location>
</feature>
<feature type="region of interest" description="Disordered" evidence="2">
    <location>
        <begin position="1"/>
        <end position="53"/>
    </location>
</feature>
<organism evidence="4 5">
    <name type="scientific">Atractosteus spatula</name>
    <name type="common">Alligator gar</name>
    <name type="synonym">Lepisosteus spatula</name>
    <dbReference type="NCBI Taxonomy" id="7917"/>
    <lineage>
        <taxon>Eukaryota</taxon>
        <taxon>Metazoa</taxon>
        <taxon>Chordata</taxon>
        <taxon>Craniata</taxon>
        <taxon>Vertebrata</taxon>
        <taxon>Euteleostomi</taxon>
        <taxon>Actinopterygii</taxon>
        <taxon>Neopterygii</taxon>
        <taxon>Holostei</taxon>
        <taxon>Semionotiformes</taxon>
        <taxon>Lepisosteidae</taxon>
        <taxon>Atractosteus</taxon>
    </lineage>
</organism>
<gene>
    <name evidence="4" type="primary">Efcab14</name>
    <name evidence="4" type="ORF">GTO95_0006560</name>
</gene>
<comment type="caution">
    <text evidence="4">The sequence shown here is derived from an EMBL/GenBank/DDBJ whole genome shotgun (WGS) entry which is preliminary data.</text>
</comment>
<feature type="coiled-coil region" evidence="1">
    <location>
        <begin position="207"/>
        <end position="234"/>
    </location>
</feature>
<keyword evidence="3" id="KW-0812">Transmembrane</keyword>
<dbReference type="AlphaFoldDB" id="A0A8J7NS01"/>